<dbReference type="GO" id="GO:0051536">
    <property type="term" value="F:iron-sulfur cluster binding"/>
    <property type="evidence" value="ECO:0007669"/>
    <property type="project" value="UniProtKB-KW"/>
</dbReference>
<sequence length="297" mass="33197">MALCYVCPHRCGVERPQTMHSEGVFGSCNCGMKPIVAKAGLHMWEEPCISGKRGSGTVFFSGCNLHCIFCQNYDISCQRKGKEITIERLQAIYQELIAKGAHNINLVTPTHFTEAILKSLSIPLSVPVVYNTSGFETLDTLGSLKGKVQIYLPDLKYSNNNLAIKYSNAPDYFRIAKAAIKEMYKQVGDYKLDSEGIMTSGVIIRHLILPNNLENSKNIIDWVSDNFNPGQVMFSLMHQYIPCGNANIYPEINRKLTSAEYKEVEDYLYSSNIEDGFVQEEEAADSDFIPTFDGDGV</sequence>
<evidence type="ECO:0000313" key="5">
    <source>
        <dbReference type="EMBL" id="MPL95700.1"/>
    </source>
</evidence>
<gene>
    <name evidence="5" type="ORF">SDC9_41872</name>
</gene>
<dbReference type="EMBL" id="VSSQ01000478">
    <property type="protein sequence ID" value="MPL95700.1"/>
    <property type="molecule type" value="Genomic_DNA"/>
</dbReference>
<dbReference type="InterPro" id="IPR013785">
    <property type="entry name" value="Aldolase_TIM"/>
</dbReference>
<evidence type="ECO:0000256" key="3">
    <source>
        <dbReference type="ARBA" id="ARBA00023004"/>
    </source>
</evidence>
<dbReference type="PIRSF" id="PIRSF004869">
    <property type="entry name" value="PflX_prd"/>
    <property type="match status" value="1"/>
</dbReference>
<proteinExistence type="predicted"/>
<keyword evidence="4" id="KW-0411">Iron-sulfur</keyword>
<evidence type="ECO:0000256" key="2">
    <source>
        <dbReference type="ARBA" id="ARBA00022723"/>
    </source>
</evidence>
<dbReference type="SFLD" id="SFLDG01099">
    <property type="entry name" value="Uncharacterised_Radical_SAM_Su"/>
    <property type="match status" value="1"/>
</dbReference>
<evidence type="ECO:0000256" key="1">
    <source>
        <dbReference type="ARBA" id="ARBA00022691"/>
    </source>
</evidence>
<dbReference type="SFLD" id="SFLDS00029">
    <property type="entry name" value="Radical_SAM"/>
    <property type="match status" value="1"/>
</dbReference>
<dbReference type="GO" id="GO:0003824">
    <property type="term" value="F:catalytic activity"/>
    <property type="evidence" value="ECO:0007669"/>
    <property type="project" value="InterPro"/>
</dbReference>
<evidence type="ECO:0008006" key="6">
    <source>
        <dbReference type="Google" id="ProtNLM"/>
    </source>
</evidence>
<dbReference type="InterPro" id="IPR007197">
    <property type="entry name" value="rSAM"/>
</dbReference>
<organism evidence="5">
    <name type="scientific">bioreactor metagenome</name>
    <dbReference type="NCBI Taxonomy" id="1076179"/>
    <lineage>
        <taxon>unclassified sequences</taxon>
        <taxon>metagenomes</taxon>
        <taxon>ecological metagenomes</taxon>
    </lineage>
</organism>
<name>A0A644VWW9_9ZZZZ</name>
<dbReference type="Gene3D" id="3.20.20.70">
    <property type="entry name" value="Aldolase class I"/>
    <property type="match status" value="1"/>
</dbReference>
<dbReference type="InterPro" id="IPR016431">
    <property type="entry name" value="Pyrv-formate_lyase-activ_prd"/>
</dbReference>
<dbReference type="CDD" id="cd01335">
    <property type="entry name" value="Radical_SAM"/>
    <property type="match status" value="1"/>
</dbReference>
<dbReference type="GO" id="GO:0046872">
    <property type="term" value="F:metal ion binding"/>
    <property type="evidence" value="ECO:0007669"/>
    <property type="project" value="UniProtKB-KW"/>
</dbReference>
<dbReference type="PANTHER" id="PTHR43075:SF1">
    <property type="entry name" value="FORMATE LYASE ACTIVATING ENZYME, PUTATIVE (AFU_ORTHOLOGUE AFUA_2G15630)-RELATED"/>
    <property type="match status" value="1"/>
</dbReference>
<comment type="caution">
    <text evidence="5">The sequence shown here is derived from an EMBL/GenBank/DDBJ whole genome shotgun (WGS) entry which is preliminary data.</text>
</comment>
<dbReference type="SUPFAM" id="SSF102114">
    <property type="entry name" value="Radical SAM enzymes"/>
    <property type="match status" value="1"/>
</dbReference>
<dbReference type="InterPro" id="IPR058240">
    <property type="entry name" value="rSAM_sf"/>
</dbReference>
<keyword evidence="3" id="KW-0408">Iron</keyword>
<dbReference type="AlphaFoldDB" id="A0A644VWW9"/>
<evidence type="ECO:0000256" key="4">
    <source>
        <dbReference type="ARBA" id="ARBA00023014"/>
    </source>
</evidence>
<dbReference type="Pfam" id="PF13353">
    <property type="entry name" value="Fer4_12"/>
    <property type="match status" value="1"/>
</dbReference>
<keyword evidence="1" id="KW-0949">S-adenosyl-L-methionine</keyword>
<reference evidence="5" key="1">
    <citation type="submission" date="2019-08" db="EMBL/GenBank/DDBJ databases">
        <authorList>
            <person name="Kucharzyk K."/>
            <person name="Murdoch R.W."/>
            <person name="Higgins S."/>
            <person name="Loffler F."/>
        </authorList>
    </citation>
    <scope>NUCLEOTIDE SEQUENCE</scope>
</reference>
<dbReference type="PANTHER" id="PTHR43075">
    <property type="entry name" value="FORMATE LYASE ACTIVATING ENZYME, PUTATIVE (AFU_ORTHOLOGUE AFUA_2G15630)-RELATED"/>
    <property type="match status" value="1"/>
</dbReference>
<keyword evidence="2" id="KW-0479">Metal-binding</keyword>
<protein>
    <recommendedName>
        <fullName evidence="6">Radical SAM core domain-containing protein</fullName>
    </recommendedName>
</protein>
<accession>A0A644VWW9</accession>
<dbReference type="InterPro" id="IPR040085">
    <property type="entry name" value="MJ0674-like"/>
</dbReference>